<sequence length="66" mass="7137">MSSRSSTNGCVCRKRRSRGIIAVLWPPSREPVVPAVFHAREVADAKPDDAVIAGAARIVAETFGRF</sequence>
<keyword evidence="2" id="KW-1185">Reference proteome</keyword>
<dbReference type="AlphaFoldDB" id="A0A1H7SAT6"/>
<dbReference type="Proteomes" id="UP000199120">
    <property type="component" value="Unassembled WGS sequence"/>
</dbReference>
<accession>A0A1H7SAT6</accession>
<name>A0A1H7SAT6_9BURK</name>
<gene>
    <name evidence="1" type="ORF">SAMN05192542_111190</name>
</gene>
<proteinExistence type="predicted"/>
<dbReference type="Gene3D" id="3.40.710.10">
    <property type="entry name" value="DD-peptidase/beta-lactamase superfamily"/>
    <property type="match status" value="1"/>
</dbReference>
<reference evidence="2" key="1">
    <citation type="submission" date="2016-10" db="EMBL/GenBank/DDBJ databases">
        <authorList>
            <person name="Varghese N."/>
            <person name="Submissions S."/>
        </authorList>
    </citation>
    <scope>NUCLEOTIDE SEQUENCE [LARGE SCALE GENOMIC DNA]</scope>
    <source>
        <strain evidence="2">LMG 26416</strain>
    </source>
</reference>
<dbReference type="InterPro" id="IPR012338">
    <property type="entry name" value="Beta-lactam/transpept-like"/>
</dbReference>
<protein>
    <submittedName>
        <fullName evidence="1">Beta-lactamase class A</fullName>
    </submittedName>
</protein>
<evidence type="ECO:0000313" key="1">
    <source>
        <dbReference type="EMBL" id="SEL69613.1"/>
    </source>
</evidence>
<dbReference type="EMBL" id="FOAJ01000011">
    <property type="protein sequence ID" value="SEL69613.1"/>
    <property type="molecule type" value="Genomic_DNA"/>
</dbReference>
<evidence type="ECO:0000313" key="2">
    <source>
        <dbReference type="Proteomes" id="UP000199120"/>
    </source>
</evidence>
<organism evidence="1 2">
    <name type="scientific">Paraburkholderia caballeronis</name>
    <dbReference type="NCBI Taxonomy" id="416943"/>
    <lineage>
        <taxon>Bacteria</taxon>
        <taxon>Pseudomonadati</taxon>
        <taxon>Pseudomonadota</taxon>
        <taxon>Betaproteobacteria</taxon>
        <taxon>Burkholderiales</taxon>
        <taxon>Burkholderiaceae</taxon>
        <taxon>Paraburkholderia</taxon>
    </lineage>
</organism>